<organism evidence="2 3">
    <name type="scientific">Papilio xuthus</name>
    <name type="common">Asian swallowtail butterfly</name>
    <dbReference type="NCBI Taxonomy" id="66420"/>
    <lineage>
        <taxon>Eukaryota</taxon>
        <taxon>Metazoa</taxon>
        <taxon>Ecdysozoa</taxon>
        <taxon>Arthropoda</taxon>
        <taxon>Hexapoda</taxon>
        <taxon>Insecta</taxon>
        <taxon>Pterygota</taxon>
        <taxon>Neoptera</taxon>
        <taxon>Endopterygota</taxon>
        <taxon>Lepidoptera</taxon>
        <taxon>Glossata</taxon>
        <taxon>Ditrysia</taxon>
        <taxon>Papilionoidea</taxon>
        <taxon>Papilionidae</taxon>
        <taxon>Papilioninae</taxon>
        <taxon>Papilio</taxon>
    </lineage>
</organism>
<accession>A0A194PPE6</accession>
<feature type="region of interest" description="Disordered" evidence="1">
    <location>
        <begin position="36"/>
        <end position="55"/>
    </location>
</feature>
<feature type="compositionally biased region" description="Basic and acidic residues" evidence="1">
    <location>
        <begin position="100"/>
        <end position="112"/>
    </location>
</feature>
<evidence type="ECO:0000313" key="3">
    <source>
        <dbReference type="Proteomes" id="UP000053268"/>
    </source>
</evidence>
<feature type="region of interest" description="Disordered" evidence="1">
    <location>
        <begin position="68"/>
        <end position="112"/>
    </location>
</feature>
<evidence type="ECO:0000256" key="1">
    <source>
        <dbReference type="SAM" id="MobiDB-lite"/>
    </source>
</evidence>
<proteinExistence type="predicted"/>
<dbReference type="AlphaFoldDB" id="A0A194PPE6"/>
<dbReference type="EMBL" id="KQ459597">
    <property type="protein sequence ID" value="KPI95182.1"/>
    <property type="molecule type" value="Genomic_DNA"/>
</dbReference>
<keyword evidence="3" id="KW-1185">Reference proteome</keyword>
<feature type="compositionally biased region" description="Basic residues" evidence="1">
    <location>
        <begin position="89"/>
        <end position="99"/>
    </location>
</feature>
<gene>
    <name evidence="2" type="ORF">RR46_12186</name>
</gene>
<evidence type="ECO:0000313" key="2">
    <source>
        <dbReference type="EMBL" id="KPI95182.1"/>
    </source>
</evidence>
<sequence>MERRDRQTQQARLQSVGIAVRRESTQENRFFETVPVSSTINPKNEEEVKPPKPPLSAFQLATVGRLPMHTTMMPPANGPCPRDQELPEKKKKRRRRRKAKEQAKEDPSVETK</sequence>
<reference evidence="2 3" key="1">
    <citation type="journal article" date="2015" name="Nat. Commun.">
        <title>Outbred genome sequencing and CRISPR/Cas9 gene editing in butterflies.</title>
        <authorList>
            <person name="Li X."/>
            <person name="Fan D."/>
            <person name="Zhang W."/>
            <person name="Liu G."/>
            <person name="Zhang L."/>
            <person name="Zhao L."/>
            <person name="Fang X."/>
            <person name="Chen L."/>
            <person name="Dong Y."/>
            <person name="Chen Y."/>
            <person name="Ding Y."/>
            <person name="Zhao R."/>
            <person name="Feng M."/>
            <person name="Zhu Y."/>
            <person name="Feng Y."/>
            <person name="Jiang X."/>
            <person name="Zhu D."/>
            <person name="Xiang H."/>
            <person name="Feng X."/>
            <person name="Li S."/>
            <person name="Wang J."/>
            <person name="Zhang G."/>
            <person name="Kronforst M.R."/>
            <person name="Wang W."/>
        </authorList>
    </citation>
    <scope>NUCLEOTIDE SEQUENCE [LARGE SCALE GENOMIC DNA]</scope>
    <source>
        <strain evidence="2">Ya'a_city_454_Px</strain>
        <tissue evidence="2">Whole body</tissue>
    </source>
</reference>
<name>A0A194PPE6_PAPXU</name>
<dbReference type="Proteomes" id="UP000053268">
    <property type="component" value="Unassembled WGS sequence"/>
</dbReference>
<protein>
    <submittedName>
        <fullName evidence="2">Uncharacterized protein</fullName>
    </submittedName>
</protein>